<dbReference type="InterPro" id="IPR032861">
    <property type="entry name" value="TAXi_N"/>
</dbReference>
<dbReference type="AlphaFoldDB" id="A0AAP0RA87"/>
<dbReference type="Gene3D" id="2.40.70.10">
    <property type="entry name" value="Acid Proteases"/>
    <property type="match status" value="2"/>
</dbReference>
<dbReference type="InterPro" id="IPR033873">
    <property type="entry name" value="CND41-like"/>
</dbReference>
<evidence type="ECO:0000256" key="1">
    <source>
        <dbReference type="ARBA" id="ARBA00007447"/>
    </source>
</evidence>
<evidence type="ECO:0000256" key="3">
    <source>
        <dbReference type="ARBA" id="ARBA00022729"/>
    </source>
</evidence>
<feature type="active site" evidence="7">
    <location>
        <position position="314"/>
    </location>
</feature>
<dbReference type="Proteomes" id="UP001415857">
    <property type="component" value="Unassembled WGS sequence"/>
</dbReference>
<feature type="domain" description="Peptidase A1" evidence="8">
    <location>
        <begin position="93"/>
        <end position="431"/>
    </location>
</feature>
<evidence type="ECO:0000256" key="5">
    <source>
        <dbReference type="ARBA" id="ARBA00022801"/>
    </source>
</evidence>
<evidence type="ECO:0000313" key="9">
    <source>
        <dbReference type="EMBL" id="KAK9273747.1"/>
    </source>
</evidence>
<evidence type="ECO:0000256" key="6">
    <source>
        <dbReference type="ARBA" id="ARBA00023157"/>
    </source>
</evidence>
<dbReference type="SUPFAM" id="SSF50630">
    <property type="entry name" value="Acid proteases"/>
    <property type="match status" value="1"/>
</dbReference>
<evidence type="ECO:0000256" key="7">
    <source>
        <dbReference type="PIRSR" id="PIRSR601461-1"/>
    </source>
</evidence>
<sequence length="436" mass="46920">MTTAAVRRGQISTIHVKHFSRTENKRASLKVVHKHGPCYQFSEDKTNAPNLTHILLQDQARVNSLQSRLSNNLHDSESTLPAKSGFSLGTANYVITVGLGTPKKDLTFAFDTGSDLTWTQCKPCAGYCYPQNEPYFDPSKSTSYTNITCGSPSCSQLLSATNNPPRCSSSTCVYTIGYADMSYTIGFFGKEKLSLTSADVFEDFPFGCGQENRGLFGRIAGLFGLGRDKLSFVSQSAFKYGSFFSYCLPSSPSSTGHLKFGKGGGAPTNEKFTPLLTKSRFPSFYFIDVVAISVGGQKLSIPSSVFSTAGTIIDSGTVITRLPATAYAALRSAFRQRMSKYPMTQPLEILDTCYDLSQYSSVSIPRIMFSFGGGVEVDVDLSGILFGAKTSQLCLAVAGNGGDTAISTFGNYQQKRFDVIYDVAGGQLGFAPGGCA</sequence>
<dbReference type="CDD" id="cd05472">
    <property type="entry name" value="cnd41_like"/>
    <property type="match status" value="1"/>
</dbReference>
<keyword evidence="5" id="KW-0378">Hydrolase</keyword>
<evidence type="ECO:0000259" key="8">
    <source>
        <dbReference type="PROSITE" id="PS51767"/>
    </source>
</evidence>
<keyword evidence="6" id="KW-1015">Disulfide bond</keyword>
<comment type="caution">
    <text evidence="9">The sequence shown here is derived from an EMBL/GenBank/DDBJ whole genome shotgun (WGS) entry which is preliminary data.</text>
</comment>
<evidence type="ECO:0000256" key="2">
    <source>
        <dbReference type="ARBA" id="ARBA00022670"/>
    </source>
</evidence>
<dbReference type="Pfam" id="PF14541">
    <property type="entry name" value="TAXi_C"/>
    <property type="match status" value="1"/>
</dbReference>
<dbReference type="FunFam" id="2.40.70.10:FF:000013">
    <property type="entry name" value="Aspartyl protease AED1"/>
    <property type="match status" value="1"/>
</dbReference>
<dbReference type="Pfam" id="PF14543">
    <property type="entry name" value="TAXi_N"/>
    <property type="match status" value="1"/>
</dbReference>
<keyword evidence="2" id="KW-0645">Protease</keyword>
<dbReference type="InterPro" id="IPR033121">
    <property type="entry name" value="PEPTIDASE_A1"/>
</dbReference>
<dbReference type="InterPro" id="IPR032799">
    <property type="entry name" value="TAXi_C"/>
</dbReference>
<dbReference type="PANTHER" id="PTHR13683:SF750">
    <property type="entry name" value="ASPARTYL PROTEASE AED1"/>
    <property type="match status" value="1"/>
</dbReference>
<evidence type="ECO:0000256" key="4">
    <source>
        <dbReference type="ARBA" id="ARBA00022750"/>
    </source>
</evidence>
<keyword evidence="4" id="KW-0064">Aspartyl protease</keyword>
<dbReference type="GO" id="GO:0004190">
    <property type="term" value="F:aspartic-type endopeptidase activity"/>
    <property type="evidence" value="ECO:0007669"/>
    <property type="project" value="UniProtKB-KW"/>
</dbReference>
<proteinExistence type="inferred from homology"/>
<accession>A0AAP0RA87</accession>
<evidence type="ECO:0000313" key="10">
    <source>
        <dbReference type="Proteomes" id="UP001415857"/>
    </source>
</evidence>
<keyword evidence="3" id="KW-0732">Signal</keyword>
<reference evidence="9 10" key="1">
    <citation type="journal article" date="2024" name="Plant J.">
        <title>Genome sequences and population genomics reveal climatic adaptation and genomic divergence between two closely related sweetgum species.</title>
        <authorList>
            <person name="Xu W.Q."/>
            <person name="Ren C.Q."/>
            <person name="Zhang X.Y."/>
            <person name="Comes H.P."/>
            <person name="Liu X.H."/>
            <person name="Li Y.G."/>
            <person name="Kettle C.J."/>
            <person name="Jalonen R."/>
            <person name="Gaisberger H."/>
            <person name="Ma Y.Z."/>
            <person name="Qiu Y.X."/>
        </authorList>
    </citation>
    <scope>NUCLEOTIDE SEQUENCE [LARGE SCALE GENOMIC DNA]</scope>
    <source>
        <strain evidence="9">Hangzhou</strain>
    </source>
</reference>
<dbReference type="InterPro" id="IPR001461">
    <property type="entry name" value="Aspartic_peptidase_A1"/>
</dbReference>
<dbReference type="FunFam" id="2.40.70.10:FF:000021">
    <property type="entry name" value="Aspartyl protease AED1"/>
    <property type="match status" value="1"/>
</dbReference>
<dbReference type="InterPro" id="IPR021109">
    <property type="entry name" value="Peptidase_aspartic_dom_sf"/>
</dbReference>
<name>A0AAP0RA87_LIQFO</name>
<gene>
    <name evidence="9" type="ORF">L1049_018557</name>
</gene>
<keyword evidence="10" id="KW-1185">Reference proteome</keyword>
<protein>
    <recommendedName>
        <fullName evidence="8">Peptidase A1 domain-containing protein</fullName>
    </recommendedName>
</protein>
<dbReference type="PANTHER" id="PTHR13683">
    <property type="entry name" value="ASPARTYL PROTEASES"/>
    <property type="match status" value="1"/>
</dbReference>
<dbReference type="PROSITE" id="PS51767">
    <property type="entry name" value="PEPTIDASE_A1"/>
    <property type="match status" value="1"/>
</dbReference>
<organism evidence="9 10">
    <name type="scientific">Liquidambar formosana</name>
    <name type="common">Formosan gum</name>
    <dbReference type="NCBI Taxonomy" id="63359"/>
    <lineage>
        <taxon>Eukaryota</taxon>
        <taxon>Viridiplantae</taxon>
        <taxon>Streptophyta</taxon>
        <taxon>Embryophyta</taxon>
        <taxon>Tracheophyta</taxon>
        <taxon>Spermatophyta</taxon>
        <taxon>Magnoliopsida</taxon>
        <taxon>eudicotyledons</taxon>
        <taxon>Gunneridae</taxon>
        <taxon>Pentapetalae</taxon>
        <taxon>Saxifragales</taxon>
        <taxon>Altingiaceae</taxon>
        <taxon>Liquidambar</taxon>
    </lineage>
</organism>
<dbReference type="EMBL" id="JBBPBK010000012">
    <property type="protein sequence ID" value="KAK9273747.1"/>
    <property type="molecule type" value="Genomic_DNA"/>
</dbReference>
<feature type="active site" evidence="7">
    <location>
        <position position="111"/>
    </location>
</feature>
<comment type="similarity">
    <text evidence="1">Belongs to the peptidase A1 family.</text>
</comment>
<dbReference type="GO" id="GO:0006508">
    <property type="term" value="P:proteolysis"/>
    <property type="evidence" value="ECO:0007669"/>
    <property type="project" value="UniProtKB-KW"/>
</dbReference>